<gene>
    <name evidence="2" type="ORF">F511_23831</name>
</gene>
<evidence type="ECO:0008006" key="4">
    <source>
        <dbReference type="Google" id="ProtNLM"/>
    </source>
</evidence>
<sequence>MAASLYVNTLQVKFESVLAMEHTEMAHLFKSLVDTGLEGFLAVSDSVYEAAVVEFFANAKIIAGTIVSFVANRKLVISKEYFNKTFGFPTEGVTSFLDVPKETVVEMRSRFSGSDVPFRTPNKKREMKMEFQLLHDIVAKALCAKAGSFDIVTSEKFDLMVTISAGLIVNWGQLLFQVLKNMVNNPKRKSQGFAVTELVKDNLGESVKLHPQKVLTSKSVHTYIKKNHEVEPTGEFNQQTGDTSSGTEGGQSKITKTVEPNPILEIPAGGRQAFNTGESEAHIESTSALETRADDESINCGPEGYVLTTAEQAGDIAQDEPENFTSGCSEGQTCEFEDWVEKVTGTEREESTYQREAKSISHDRAIVVRSEPAQPAQPSLTFTGLGIFTPIEIREINWVTYFQPKIDPATKDRGHHKWIDGGQSKITKTLEVQAIAQEVKKKKRGNKQVLEKKRKLQRLRFVPASRIKDMGAKLKKGVESPNLETTISVAPVQYTKKNRTKRNEAFNAGELEVHIESTPALETRAGDGSIRCGPNRHVWTIADQAGGIFGSYSTGETHDERMENETQTDKGGQAENIGDIAQDEQENFIVGCPEGQTCRSAGPLDASAGGSS</sequence>
<name>A0A2Z7C0T2_9LAMI</name>
<dbReference type="OrthoDB" id="1751168at2759"/>
<protein>
    <recommendedName>
        <fullName evidence="4">Dystroglycan-like</fullName>
    </recommendedName>
</protein>
<reference evidence="2 3" key="1">
    <citation type="journal article" date="2015" name="Proc. Natl. Acad. Sci. U.S.A.">
        <title>The resurrection genome of Boea hygrometrica: A blueprint for survival of dehydration.</title>
        <authorList>
            <person name="Xiao L."/>
            <person name="Yang G."/>
            <person name="Zhang L."/>
            <person name="Yang X."/>
            <person name="Zhao S."/>
            <person name="Ji Z."/>
            <person name="Zhou Q."/>
            <person name="Hu M."/>
            <person name="Wang Y."/>
            <person name="Chen M."/>
            <person name="Xu Y."/>
            <person name="Jin H."/>
            <person name="Xiao X."/>
            <person name="Hu G."/>
            <person name="Bao F."/>
            <person name="Hu Y."/>
            <person name="Wan P."/>
            <person name="Li L."/>
            <person name="Deng X."/>
            <person name="Kuang T."/>
            <person name="Xiang C."/>
            <person name="Zhu J.K."/>
            <person name="Oliver M.J."/>
            <person name="He Y."/>
        </authorList>
    </citation>
    <scope>NUCLEOTIDE SEQUENCE [LARGE SCALE GENOMIC DNA]</scope>
    <source>
        <strain evidence="3">cv. XS01</strain>
    </source>
</reference>
<feature type="compositionally biased region" description="Polar residues" evidence="1">
    <location>
        <begin position="235"/>
        <end position="254"/>
    </location>
</feature>
<evidence type="ECO:0000256" key="1">
    <source>
        <dbReference type="SAM" id="MobiDB-lite"/>
    </source>
</evidence>
<feature type="region of interest" description="Disordered" evidence="1">
    <location>
        <begin position="227"/>
        <end position="254"/>
    </location>
</feature>
<keyword evidence="3" id="KW-1185">Reference proteome</keyword>
<dbReference type="AlphaFoldDB" id="A0A2Z7C0T2"/>
<feature type="compositionally biased region" description="Basic and acidic residues" evidence="1">
    <location>
        <begin position="556"/>
        <end position="568"/>
    </location>
</feature>
<feature type="region of interest" description="Disordered" evidence="1">
    <location>
        <begin position="553"/>
        <end position="573"/>
    </location>
</feature>
<evidence type="ECO:0000313" key="2">
    <source>
        <dbReference type="EMBL" id="KZV40494.1"/>
    </source>
</evidence>
<accession>A0A2Z7C0T2</accession>
<feature type="region of interest" description="Disordered" evidence="1">
    <location>
        <begin position="593"/>
        <end position="612"/>
    </location>
</feature>
<organism evidence="2 3">
    <name type="scientific">Dorcoceras hygrometricum</name>
    <dbReference type="NCBI Taxonomy" id="472368"/>
    <lineage>
        <taxon>Eukaryota</taxon>
        <taxon>Viridiplantae</taxon>
        <taxon>Streptophyta</taxon>
        <taxon>Embryophyta</taxon>
        <taxon>Tracheophyta</taxon>
        <taxon>Spermatophyta</taxon>
        <taxon>Magnoliopsida</taxon>
        <taxon>eudicotyledons</taxon>
        <taxon>Gunneridae</taxon>
        <taxon>Pentapetalae</taxon>
        <taxon>asterids</taxon>
        <taxon>lamiids</taxon>
        <taxon>Lamiales</taxon>
        <taxon>Gesneriaceae</taxon>
        <taxon>Didymocarpoideae</taxon>
        <taxon>Trichosporeae</taxon>
        <taxon>Loxocarpinae</taxon>
        <taxon>Dorcoceras</taxon>
    </lineage>
</organism>
<dbReference type="EMBL" id="KQ999963">
    <property type="protein sequence ID" value="KZV40494.1"/>
    <property type="molecule type" value="Genomic_DNA"/>
</dbReference>
<dbReference type="Proteomes" id="UP000250235">
    <property type="component" value="Unassembled WGS sequence"/>
</dbReference>
<evidence type="ECO:0000313" key="3">
    <source>
        <dbReference type="Proteomes" id="UP000250235"/>
    </source>
</evidence>
<proteinExistence type="predicted"/>